<dbReference type="EMBL" id="CP162599">
    <property type="protein sequence ID" value="XDK33249.1"/>
    <property type="molecule type" value="Genomic_DNA"/>
</dbReference>
<evidence type="ECO:0000313" key="1">
    <source>
        <dbReference type="EMBL" id="XDK33249.1"/>
    </source>
</evidence>
<organism evidence="1">
    <name type="scientific">Ornithinibacillus sp. 4-3</name>
    <dbReference type="NCBI Taxonomy" id="3231488"/>
    <lineage>
        <taxon>Bacteria</taxon>
        <taxon>Bacillati</taxon>
        <taxon>Bacillota</taxon>
        <taxon>Bacilli</taxon>
        <taxon>Bacillales</taxon>
        <taxon>Bacillaceae</taxon>
        <taxon>Ornithinibacillus</taxon>
    </lineage>
</organism>
<dbReference type="AlphaFoldDB" id="A0AB39HM57"/>
<reference evidence="1" key="1">
    <citation type="submission" date="2024-07" db="EMBL/GenBank/DDBJ databases">
        <title>Halotolerant mesophilic bacterium Ornithinibacillus sp. 4-3, sp. nov., isolated from soil.</title>
        <authorList>
            <person name="Sidarenka A.V."/>
            <person name="Guliayeva D.E."/>
            <person name="Leanovich S.I."/>
            <person name="Hileuskaya K.S."/>
            <person name="Akhremchuk A.E."/>
            <person name="Sikolenko M.A."/>
            <person name="Valentovich L.N."/>
        </authorList>
    </citation>
    <scope>NUCLEOTIDE SEQUENCE</scope>
    <source>
        <strain evidence="1">4-3</strain>
    </source>
</reference>
<dbReference type="SUPFAM" id="SSF82171">
    <property type="entry name" value="DPP6 N-terminal domain-like"/>
    <property type="match status" value="1"/>
</dbReference>
<protein>
    <recommendedName>
        <fullName evidence="2">DUF4179 domain-containing protein</fullName>
    </recommendedName>
</protein>
<evidence type="ECO:0008006" key="2">
    <source>
        <dbReference type="Google" id="ProtNLM"/>
    </source>
</evidence>
<proteinExistence type="predicted"/>
<dbReference type="RefSeq" id="WP_368653931.1">
    <property type="nucleotide sequence ID" value="NZ_CP162599.1"/>
</dbReference>
<gene>
    <name evidence="1" type="ORF">AB4Y30_02455</name>
</gene>
<sequence length="433" mass="50155">MKRYWKITVTLLIIIVTLGIFYSQTTSAIKNIDLRINKISGDETVLEDVKIRGSVEEMGSYIWEDFTFEDNQIDFYSDNSISKRFKATSDKTFERLYKDHKNFLRGKITGKSEDPTMFYEDDKQLIYAEIISDRRILTGDTSNYRFFIDVLDKETNKSNSFKLPVPDQKDTNYMDVVDVQLVNDELVVTALRSGDFSEVWTHENYEENHVLTDTYHVYRFDINKQELLSKEEIDIPFDSSAENIEEIDFINLFMVSKENSLQSNPYHVIAVKFYEENIISVEYGSDGSHSESYENKLVDQQLFVYQLETGELNKLDLPEDILLNATFYKMDHHKLYLSIADGDRLEVAIIDIETNEIEGTVAIGQANEFYGEFIEVADNKLYILSGDMEASSAASIMVLDLITEEILYEGEIEVLKNDEKAFNIHFGSIKVYK</sequence>
<name>A0AB39HM57_9BACI</name>
<accession>A0AB39HM57</accession>